<keyword evidence="4" id="KW-1185">Reference proteome</keyword>
<reference evidence="2 3" key="3">
    <citation type="journal article" date="2016" name="Stand. Genomic Sci.">
        <title>Complete genome sequence of 'Halanaeroarchaeum sulfurireducens' M27-SA2, a sulfur-reducing and acetate-oxidizing haloarchaeon from the deep-sea hypersaline anoxic lake Medee.</title>
        <authorList>
            <person name="Messina E."/>
            <person name="Sorokin D.Y."/>
            <person name="Kublanov I.V."/>
            <person name="Toshchakov S."/>
            <person name="Lopatina A."/>
            <person name="Arcadi E."/>
            <person name="Smedile F."/>
            <person name="La Spada G."/>
            <person name="La Cono V."/>
            <person name="Yakimov M.M."/>
        </authorList>
    </citation>
    <scope>NUCLEOTIDE SEQUENCE [LARGE SCALE GENOMIC DNA]</scope>
    <source>
        <strain evidence="2 3">M27-SA2</strain>
    </source>
</reference>
<sequence length="109" mass="11541">MKALIVGPDRGIETALADQGVDTRRVDGLATGESLDDAGLADADLLVITDADEATAVPVAKDRNPDVRIVFYTPQSVPEFVRGQLDLAVDPDLLGTDVVAEELVESLRP</sequence>
<evidence type="ECO:0000313" key="2">
    <source>
        <dbReference type="EMBL" id="ALG82754.1"/>
    </source>
</evidence>
<dbReference type="KEGG" id="hsf:HLASA_1875"/>
<dbReference type="STRING" id="1604004.HLASA_1875"/>
<accession>A0A0F7PDT6</accession>
<dbReference type="AlphaFoldDB" id="A0A0F7PDT6"/>
<reference evidence="3" key="2">
    <citation type="submission" date="2015-05" db="EMBL/GenBank/DDBJ databases">
        <title>Complete genome sequence of Halanaeroarchaeum sulfurireducens type strain M27-SA2, a sulfate-reducer haloarchaeon from marine anoxic lake Medee.</title>
        <authorList>
            <person name="Messina E."/>
            <person name="Kublanov I.V."/>
            <person name="Toshchakov S."/>
            <person name="Arcadi E."/>
            <person name="La Spada G."/>
            <person name="La Cono V."/>
            <person name="Yakimov M.M."/>
        </authorList>
    </citation>
    <scope>NUCLEOTIDE SEQUENCE [LARGE SCALE GENOMIC DNA]</scope>
    <source>
        <strain evidence="3">M27-SA2</strain>
    </source>
</reference>
<dbReference type="EMBL" id="CP008874">
    <property type="protein sequence ID" value="AKH98360.1"/>
    <property type="molecule type" value="Genomic_DNA"/>
</dbReference>
<dbReference type="InterPro" id="IPR055550">
    <property type="entry name" value="DUF7126"/>
</dbReference>
<dbReference type="Proteomes" id="UP000069906">
    <property type="component" value="Chromosome"/>
</dbReference>
<reference evidence="1 4" key="1">
    <citation type="journal article" date="2015" name="ISME J.">
        <title>Elemental sulfur and acetate can support life of a novel strictly anaerobic haloarchaeon.</title>
        <authorList>
            <person name="Sorokin D.Y."/>
            <person name="Kublanov I.V."/>
            <person name="Gavrilov S.N."/>
            <person name="Rojo D."/>
            <person name="Roman P."/>
            <person name="Golyshin P.N."/>
            <person name="Slepak V.Z."/>
            <person name="Smedile F."/>
            <person name="Ferrer M."/>
            <person name="Messina E."/>
            <person name="La Cono V."/>
            <person name="Yakimov M.M."/>
        </authorList>
    </citation>
    <scope>NUCLEOTIDE SEQUENCE [LARGE SCALE GENOMIC DNA]</scope>
    <source>
        <strain evidence="1 4">HSR2</strain>
    </source>
</reference>
<dbReference type="KEGG" id="hsu:HLASF_1889"/>
<evidence type="ECO:0008006" key="5">
    <source>
        <dbReference type="Google" id="ProtNLM"/>
    </source>
</evidence>
<dbReference type="RefSeq" id="WP_050049027.1">
    <property type="nucleotide sequence ID" value="NZ_CP008874.1"/>
</dbReference>
<gene>
    <name evidence="2" type="ORF">HLASA_1875</name>
    <name evidence="1" type="ORF">HLASF_1889</name>
</gene>
<dbReference type="OrthoDB" id="302988at2157"/>
<proteinExistence type="predicted"/>
<evidence type="ECO:0000313" key="4">
    <source>
        <dbReference type="Proteomes" id="UP000069906"/>
    </source>
</evidence>
<protein>
    <recommendedName>
        <fullName evidence="5">CTP synthetase</fullName>
    </recommendedName>
</protein>
<dbReference type="EMBL" id="CP011564">
    <property type="protein sequence ID" value="ALG82754.1"/>
    <property type="molecule type" value="Genomic_DNA"/>
</dbReference>
<dbReference type="Proteomes" id="UP000060390">
    <property type="component" value="Chromosome"/>
</dbReference>
<dbReference type="GeneID" id="26011208"/>
<evidence type="ECO:0000313" key="3">
    <source>
        <dbReference type="Proteomes" id="UP000060390"/>
    </source>
</evidence>
<evidence type="ECO:0000313" key="1">
    <source>
        <dbReference type="EMBL" id="AKH98360.1"/>
    </source>
</evidence>
<organism evidence="1 4">
    <name type="scientific">Halanaeroarchaeum sulfurireducens</name>
    <dbReference type="NCBI Taxonomy" id="1604004"/>
    <lineage>
        <taxon>Archaea</taxon>
        <taxon>Methanobacteriati</taxon>
        <taxon>Methanobacteriota</taxon>
        <taxon>Stenosarchaea group</taxon>
        <taxon>Halobacteria</taxon>
        <taxon>Halobacteriales</taxon>
        <taxon>Halobacteriaceae</taxon>
        <taxon>Halanaeroarchaeum</taxon>
    </lineage>
</organism>
<name>A0A0F7PDT6_9EURY</name>
<dbReference type="HOGENOM" id="CLU_170794_0_0_2"/>
<dbReference type="Pfam" id="PF23443">
    <property type="entry name" value="DUF7126"/>
    <property type="match status" value="1"/>
</dbReference>